<feature type="binding site" description="in other chain" evidence="8">
    <location>
        <position position="240"/>
    </location>
    <ligand>
        <name>IMP</name>
        <dbReference type="ChEBI" id="CHEBI:58053"/>
        <note>ligand shared between dimeric partners</note>
    </ligand>
</feature>
<dbReference type="Pfam" id="PF00709">
    <property type="entry name" value="Adenylsucc_synt"/>
    <property type="match status" value="1"/>
</dbReference>
<feature type="active site" description="Proton donor" evidence="8">
    <location>
        <position position="41"/>
    </location>
</feature>
<evidence type="ECO:0000256" key="1">
    <source>
        <dbReference type="ARBA" id="ARBA00011738"/>
    </source>
</evidence>
<dbReference type="GO" id="GO:0004019">
    <property type="term" value="F:adenylosuccinate synthase activity"/>
    <property type="evidence" value="ECO:0007669"/>
    <property type="project" value="UniProtKB-UniRule"/>
</dbReference>
<evidence type="ECO:0000256" key="2">
    <source>
        <dbReference type="ARBA" id="ARBA00022598"/>
    </source>
</evidence>
<protein>
    <recommendedName>
        <fullName evidence="8 10">Adenylosuccinate synthetase</fullName>
        <shortName evidence="8">AMPSase</shortName>
        <shortName evidence="8">AdSS</shortName>
        <ecNumber evidence="8 10">6.3.4.4</ecNumber>
    </recommendedName>
    <alternativeName>
        <fullName evidence="8">IMP--aspartate ligase</fullName>
    </alternativeName>
</protein>
<evidence type="ECO:0000256" key="3">
    <source>
        <dbReference type="ARBA" id="ARBA00022723"/>
    </source>
</evidence>
<dbReference type="PROSITE" id="PS00513">
    <property type="entry name" value="ADENYLOSUCCIN_SYN_2"/>
    <property type="match status" value="1"/>
</dbReference>
<feature type="binding site" evidence="8">
    <location>
        <begin position="418"/>
        <end position="420"/>
    </location>
    <ligand>
        <name>GTP</name>
        <dbReference type="ChEBI" id="CHEBI:37565"/>
    </ligand>
</feature>
<dbReference type="InterPro" id="IPR033128">
    <property type="entry name" value="Adenylosuccin_syn_Lys_AS"/>
</dbReference>
<feature type="binding site" evidence="8">
    <location>
        <position position="40"/>
    </location>
    <ligand>
        <name>Mg(2+)</name>
        <dbReference type="ChEBI" id="CHEBI:18420"/>
    </ligand>
</feature>
<dbReference type="PANTHER" id="PTHR11846">
    <property type="entry name" value="ADENYLOSUCCINATE SYNTHETASE"/>
    <property type="match status" value="1"/>
</dbReference>
<feature type="binding site" evidence="8">
    <location>
        <position position="144"/>
    </location>
    <ligand>
        <name>IMP</name>
        <dbReference type="ChEBI" id="CHEBI:58053"/>
        <note>ligand shared between dimeric partners</note>
    </ligand>
</feature>
<comment type="subcellular location">
    <subcellularLocation>
        <location evidence="8">Cytoplasm</location>
    </subcellularLocation>
</comment>
<feature type="binding site" description="in other chain" evidence="8">
    <location>
        <begin position="13"/>
        <end position="16"/>
    </location>
    <ligand>
        <name>IMP</name>
        <dbReference type="ChEBI" id="CHEBI:58053"/>
        <note>ligand shared between dimeric partners</note>
    </ligand>
</feature>
<dbReference type="UniPathway" id="UPA00075">
    <property type="reaction ID" value="UER00335"/>
</dbReference>
<evidence type="ECO:0000256" key="4">
    <source>
        <dbReference type="ARBA" id="ARBA00022741"/>
    </source>
</evidence>
<evidence type="ECO:0000313" key="11">
    <source>
        <dbReference type="EMBL" id="HGS22610.1"/>
    </source>
</evidence>
<feature type="binding site" evidence="8">
    <location>
        <begin position="336"/>
        <end position="338"/>
    </location>
    <ligand>
        <name>GTP</name>
        <dbReference type="ChEBI" id="CHEBI:37565"/>
    </ligand>
</feature>
<dbReference type="GO" id="GO:0000287">
    <property type="term" value="F:magnesium ion binding"/>
    <property type="evidence" value="ECO:0007669"/>
    <property type="project" value="UniProtKB-UniRule"/>
</dbReference>
<comment type="catalytic activity">
    <reaction evidence="8 10">
        <text>IMP + L-aspartate + GTP = N(6)-(1,2-dicarboxyethyl)-AMP + GDP + phosphate + 2 H(+)</text>
        <dbReference type="Rhea" id="RHEA:15753"/>
        <dbReference type="ChEBI" id="CHEBI:15378"/>
        <dbReference type="ChEBI" id="CHEBI:29991"/>
        <dbReference type="ChEBI" id="CHEBI:37565"/>
        <dbReference type="ChEBI" id="CHEBI:43474"/>
        <dbReference type="ChEBI" id="CHEBI:57567"/>
        <dbReference type="ChEBI" id="CHEBI:58053"/>
        <dbReference type="ChEBI" id="CHEBI:58189"/>
        <dbReference type="EC" id="6.3.4.4"/>
    </reaction>
</comment>
<dbReference type="InterPro" id="IPR042110">
    <property type="entry name" value="Adenylosuccinate_synth_dom2"/>
</dbReference>
<evidence type="ECO:0000256" key="5">
    <source>
        <dbReference type="ARBA" id="ARBA00022755"/>
    </source>
</evidence>
<dbReference type="CDD" id="cd03108">
    <property type="entry name" value="AdSS"/>
    <property type="match status" value="1"/>
</dbReference>
<dbReference type="SMART" id="SM00788">
    <property type="entry name" value="Adenylsucc_synt"/>
    <property type="match status" value="1"/>
</dbReference>
<dbReference type="NCBIfam" id="NF002223">
    <property type="entry name" value="PRK01117.1"/>
    <property type="match status" value="1"/>
</dbReference>
<dbReference type="EC" id="6.3.4.4" evidence="8 10"/>
<keyword evidence="7 8" id="KW-0342">GTP-binding</keyword>
<evidence type="ECO:0000256" key="9">
    <source>
        <dbReference type="PROSITE-ProRule" id="PRU10134"/>
    </source>
</evidence>
<comment type="caution">
    <text evidence="11">The sequence shown here is derived from an EMBL/GenBank/DDBJ whole genome shotgun (WGS) entry which is preliminary data.</text>
</comment>
<keyword evidence="6 8" id="KW-0460">Magnesium</keyword>
<dbReference type="SUPFAM" id="SSF52540">
    <property type="entry name" value="P-loop containing nucleoside triphosphate hydrolases"/>
    <property type="match status" value="1"/>
</dbReference>
<organism evidence="11">
    <name type="scientific">Anaerolinea thermolimosa</name>
    <dbReference type="NCBI Taxonomy" id="229919"/>
    <lineage>
        <taxon>Bacteria</taxon>
        <taxon>Bacillati</taxon>
        <taxon>Chloroflexota</taxon>
        <taxon>Anaerolineae</taxon>
        <taxon>Anaerolineales</taxon>
        <taxon>Anaerolineaceae</taxon>
        <taxon>Anaerolinea</taxon>
    </lineage>
</organism>
<reference evidence="11" key="1">
    <citation type="journal article" date="2020" name="mSystems">
        <title>Genome- and Community-Level Interaction Insights into Carbon Utilization and Element Cycling Functions of Hydrothermarchaeota in Hydrothermal Sediment.</title>
        <authorList>
            <person name="Zhou Z."/>
            <person name="Liu Y."/>
            <person name="Xu W."/>
            <person name="Pan J."/>
            <person name="Luo Z.H."/>
            <person name="Li M."/>
        </authorList>
    </citation>
    <scope>NUCLEOTIDE SEQUENCE [LARGE SCALE GENOMIC DNA]</scope>
    <source>
        <strain evidence="11">SpSt-573</strain>
    </source>
</reference>
<feature type="active site" evidence="9">
    <location>
        <position position="141"/>
    </location>
</feature>
<keyword evidence="3 8" id="KW-0479">Metal-binding</keyword>
<dbReference type="EMBL" id="DSYK01000606">
    <property type="protein sequence ID" value="HGS22610.1"/>
    <property type="molecule type" value="Genomic_DNA"/>
</dbReference>
<dbReference type="InterPro" id="IPR018220">
    <property type="entry name" value="Adenylosuccin_syn_GTP-bd"/>
</dbReference>
<keyword evidence="5 8" id="KW-0658">Purine biosynthesis</keyword>
<dbReference type="InterPro" id="IPR042111">
    <property type="entry name" value="Adenylosuccinate_synth_dom3"/>
</dbReference>
<feature type="binding site" evidence="8">
    <location>
        <begin position="304"/>
        <end position="310"/>
    </location>
    <ligand>
        <name>substrate</name>
    </ligand>
</feature>
<comment type="function">
    <text evidence="8">Plays an important role in the de novo pathway of purine nucleotide biosynthesis. Catalyzes the first committed step in the biosynthesis of AMP from IMP.</text>
</comment>
<accession>A0A7C4PTU1</accession>
<feature type="binding site" evidence="8">
    <location>
        <position position="310"/>
    </location>
    <ligand>
        <name>GTP</name>
        <dbReference type="ChEBI" id="CHEBI:37565"/>
    </ligand>
</feature>
<feature type="binding site" evidence="8">
    <location>
        <position position="13"/>
    </location>
    <ligand>
        <name>Mg(2+)</name>
        <dbReference type="ChEBI" id="CHEBI:18420"/>
    </ligand>
</feature>
<evidence type="ECO:0000256" key="10">
    <source>
        <dbReference type="RuleBase" id="RU000520"/>
    </source>
</evidence>
<evidence type="ECO:0000256" key="6">
    <source>
        <dbReference type="ARBA" id="ARBA00022842"/>
    </source>
</evidence>
<feature type="binding site" description="in other chain" evidence="8">
    <location>
        <position position="308"/>
    </location>
    <ligand>
        <name>IMP</name>
        <dbReference type="ChEBI" id="CHEBI:58053"/>
        <note>ligand shared between dimeric partners</note>
    </ligand>
</feature>
<keyword evidence="4 8" id="KW-0547">Nucleotide-binding</keyword>
<dbReference type="InterPro" id="IPR001114">
    <property type="entry name" value="Adenylosuccinate_synthetase"/>
</dbReference>
<dbReference type="FunFam" id="3.90.170.10:FF:000001">
    <property type="entry name" value="Adenylosuccinate synthetase"/>
    <property type="match status" value="1"/>
</dbReference>
<keyword evidence="8" id="KW-0963">Cytoplasm</keyword>
<feature type="binding site" evidence="8">
    <location>
        <begin position="40"/>
        <end position="42"/>
    </location>
    <ligand>
        <name>GTP</name>
        <dbReference type="ChEBI" id="CHEBI:37565"/>
    </ligand>
</feature>
<dbReference type="InterPro" id="IPR042109">
    <property type="entry name" value="Adenylosuccinate_synth_dom1"/>
</dbReference>
<feature type="active site" description="Proton acceptor" evidence="8">
    <location>
        <position position="13"/>
    </location>
</feature>
<dbReference type="HAMAP" id="MF_00011">
    <property type="entry name" value="Adenylosucc_synth"/>
    <property type="match status" value="1"/>
</dbReference>
<dbReference type="GO" id="GO:0046040">
    <property type="term" value="P:IMP metabolic process"/>
    <property type="evidence" value="ECO:0007669"/>
    <property type="project" value="TreeGrafter"/>
</dbReference>
<dbReference type="AlphaFoldDB" id="A0A7C4PTU1"/>
<name>A0A7C4PTU1_9CHLR</name>
<comment type="cofactor">
    <cofactor evidence="8">
        <name>Mg(2+)</name>
        <dbReference type="ChEBI" id="CHEBI:18420"/>
    </cofactor>
    <text evidence="8">Binds 1 Mg(2+) ion per subunit.</text>
</comment>
<dbReference type="NCBIfam" id="TIGR00184">
    <property type="entry name" value="purA"/>
    <property type="match status" value="1"/>
</dbReference>
<comment type="pathway">
    <text evidence="8 10">Purine metabolism; AMP biosynthesis via de novo pathway; AMP from IMP: step 1/2.</text>
</comment>
<dbReference type="FunFam" id="1.10.300.10:FF:000001">
    <property type="entry name" value="Adenylosuccinate synthetase"/>
    <property type="match status" value="1"/>
</dbReference>
<feature type="binding site" evidence="8">
    <location>
        <begin position="12"/>
        <end position="18"/>
    </location>
    <ligand>
        <name>GTP</name>
        <dbReference type="ChEBI" id="CHEBI:37565"/>
    </ligand>
</feature>
<dbReference type="GO" id="GO:0005525">
    <property type="term" value="F:GTP binding"/>
    <property type="evidence" value="ECO:0007669"/>
    <property type="project" value="UniProtKB-UniRule"/>
</dbReference>
<dbReference type="GO" id="GO:0044208">
    <property type="term" value="P:'de novo' AMP biosynthetic process"/>
    <property type="evidence" value="ECO:0007669"/>
    <property type="project" value="UniProtKB-UniRule"/>
</dbReference>
<feature type="binding site" description="in other chain" evidence="8">
    <location>
        <begin position="38"/>
        <end position="41"/>
    </location>
    <ligand>
        <name>IMP</name>
        <dbReference type="ChEBI" id="CHEBI:58053"/>
        <note>ligand shared between dimeric partners</note>
    </ligand>
</feature>
<dbReference type="GO" id="GO:0005737">
    <property type="term" value="C:cytoplasm"/>
    <property type="evidence" value="ECO:0007669"/>
    <property type="project" value="UniProtKB-SubCell"/>
</dbReference>
<gene>
    <name evidence="8" type="primary">purA</name>
    <name evidence="11" type="ORF">ENT37_12205</name>
</gene>
<dbReference type="InterPro" id="IPR027417">
    <property type="entry name" value="P-loop_NTPase"/>
</dbReference>
<comment type="similarity">
    <text evidence="8 10">Belongs to the adenylosuccinate synthetase family.</text>
</comment>
<comment type="subunit">
    <text evidence="1 8">Homodimer.</text>
</comment>
<dbReference type="Gene3D" id="3.90.170.10">
    <property type="entry name" value="Adenylosuccinate Synthetase, subunit A, domain 3"/>
    <property type="match status" value="1"/>
</dbReference>
<sequence length="432" mass="47043">MPLDIIVGTQWGDEGKGRVVDLLAARADIVARYNGGDNAGHTVTVGEQTFKLHLIPSGIIHPRTTGVLGNGVVIYPPTLLAEIDMLRNNQVEINPQRLRISHAAHLITPAHRALDRAQEAARGREQIGTTGRGIGPAYTDKAARRGIRMEEMLDETAFHRRMIEHVEETNQLLTAIYHAEALDPLQIADEYARAASVLREYITDTSALLWEALQRGQLVLAEGAQGTLLDLDHGTYPFVTSSSPTAPGVLPGLGVGFGYVNRVIGVTKAFQTRVGAGPFPTEVFGEAATRLRGTGANPWDEFGTTTGRPRRVGWLDGVLLRYAVRINGLTELVVTKLDILSGLPEIRVCTAYRINGQVYTDLPLGPADLSPFEPVYEEMPGWHEDISGARTWNDLPVEAQNYLTRISQISGVPVCQVSVGPEREQVVDAQCA</sequence>
<dbReference type="PANTHER" id="PTHR11846:SF0">
    <property type="entry name" value="ADENYLOSUCCINATE SYNTHETASE"/>
    <property type="match status" value="1"/>
</dbReference>
<dbReference type="Gene3D" id="3.40.440.10">
    <property type="entry name" value="Adenylosuccinate Synthetase, subunit A, domain 1"/>
    <property type="match status" value="1"/>
</dbReference>
<dbReference type="PROSITE" id="PS01266">
    <property type="entry name" value="ADENYLOSUCCIN_SYN_1"/>
    <property type="match status" value="1"/>
</dbReference>
<dbReference type="Gene3D" id="1.10.300.10">
    <property type="entry name" value="Adenylosuccinate Synthetase, subunit A, domain 2"/>
    <property type="match status" value="1"/>
</dbReference>
<proteinExistence type="inferred from homology"/>
<feature type="binding site" description="in other chain" evidence="8">
    <location>
        <position position="130"/>
    </location>
    <ligand>
        <name>IMP</name>
        <dbReference type="ChEBI" id="CHEBI:58053"/>
        <note>ligand shared between dimeric partners</note>
    </ligand>
</feature>
<evidence type="ECO:0000256" key="7">
    <source>
        <dbReference type="ARBA" id="ARBA00023134"/>
    </source>
</evidence>
<feature type="binding site" description="in other chain" evidence="8">
    <location>
        <position position="225"/>
    </location>
    <ligand>
        <name>IMP</name>
        <dbReference type="ChEBI" id="CHEBI:58053"/>
        <note>ligand shared between dimeric partners</note>
    </ligand>
</feature>
<evidence type="ECO:0000256" key="8">
    <source>
        <dbReference type="HAMAP-Rule" id="MF_00011"/>
    </source>
</evidence>
<keyword evidence="2 8" id="KW-0436">Ligase</keyword>